<proteinExistence type="predicted"/>
<evidence type="ECO:0000313" key="2">
    <source>
        <dbReference type="Proteomes" id="UP000197138"/>
    </source>
</evidence>
<reference evidence="2" key="1">
    <citation type="journal article" date="2017" name="Plant J.">
        <title>The pomegranate (Punica granatum L.) genome and the genomics of punicalagin biosynthesis.</title>
        <authorList>
            <person name="Qin G."/>
            <person name="Xu C."/>
            <person name="Ming R."/>
            <person name="Tang H."/>
            <person name="Guyot R."/>
            <person name="Kramer E.M."/>
            <person name="Hu Y."/>
            <person name="Yi X."/>
            <person name="Qi Y."/>
            <person name="Xu X."/>
            <person name="Gao Z."/>
            <person name="Pan H."/>
            <person name="Jian J."/>
            <person name="Tian Y."/>
            <person name="Yue Z."/>
            <person name="Xu Y."/>
        </authorList>
    </citation>
    <scope>NUCLEOTIDE SEQUENCE [LARGE SCALE GENOMIC DNA]</scope>
    <source>
        <strain evidence="2">cv. Dabenzi</strain>
    </source>
</reference>
<organism evidence="1 2">
    <name type="scientific">Punica granatum</name>
    <name type="common">Pomegranate</name>
    <dbReference type="NCBI Taxonomy" id="22663"/>
    <lineage>
        <taxon>Eukaryota</taxon>
        <taxon>Viridiplantae</taxon>
        <taxon>Streptophyta</taxon>
        <taxon>Embryophyta</taxon>
        <taxon>Tracheophyta</taxon>
        <taxon>Spermatophyta</taxon>
        <taxon>Magnoliopsida</taxon>
        <taxon>eudicotyledons</taxon>
        <taxon>Gunneridae</taxon>
        <taxon>Pentapetalae</taxon>
        <taxon>rosids</taxon>
        <taxon>malvids</taxon>
        <taxon>Myrtales</taxon>
        <taxon>Lythraceae</taxon>
        <taxon>Punica</taxon>
    </lineage>
</organism>
<name>A0A218XLR3_PUNGR</name>
<accession>A0A218XLR3</accession>
<dbReference type="AlphaFoldDB" id="A0A218XLR3"/>
<evidence type="ECO:0000313" key="1">
    <source>
        <dbReference type="EMBL" id="OWM85893.1"/>
    </source>
</evidence>
<protein>
    <submittedName>
        <fullName evidence="1">Uncharacterized protein</fullName>
    </submittedName>
</protein>
<dbReference type="EMBL" id="MTKT01001111">
    <property type="protein sequence ID" value="OWM85893.1"/>
    <property type="molecule type" value="Genomic_DNA"/>
</dbReference>
<dbReference type="Proteomes" id="UP000197138">
    <property type="component" value="Unassembled WGS sequence"/>
</dbReference>
<comment type="caution">
    <text evidence="1">The sequence shown here is derived from an EMBL/GenBank/DDBJ whole genome shotgun (WGS) entry which is preliminary data.</text>
</comment>
<sequence length="124" mass="14085">MTQLGPHTDEAAKMVLLGFLGTEKRERRGRRVENLRQRYLGVHQTVSFLTIIVNPEVGLVVEQRDRTVKIQVGVTVISLQDNTPCDADVYAATRLVFCVWLHGNGLQLVAFRFGHEVFNPRIEK</sequence>
<gene>
    <name evidence="1" type="ORF">CDL15_Pgr012143</name>
</gene>